<keyword evidence="2" id="KW-1133">Transmembrane helix</keyword>
<proteinExistence type="inferred from homology"/>
<evidence type="ECO:0000256" key="2">
    <source>
        <dbReference type="SAM" id="Phobius"/>
    </source>
</evidence>
<gene>
    <name evidence="3" type="ORF">APTSU1_001340700</name>
</gene>
<sequence length="85" mass="9374">MEKFLALIKSISDSWMSPSSVVIAMDMTIAFLCGAGLFFLLLPFLKELPVSPPPESERDMPKVWDMGLLQTVHRSCVLPHVQAGA</sequence>
<dbReference type="PANTHER" id="PTHR21859">
    <property type="entry name" value="ACROSOME-SPECIFIC PROTEIN"/>
    <property type="match status" value="1"/>
</dbReference>
<dbReference type="EMBL" id="BAAFST010000013">
    <property type="protein sequence ID" value="GAB1298171.1"/>
    <property type="molecule type" value="Genomic_DNA"/>
</dbReference>
<name>A0ABQ0FG59_APOSI</name>
<accession>A0ABQ0FG59</accession>
<dbReference type="PANTHER" id="PTHR21859:SF6">
    <property type="entry name" value="GENE MODEL 906, (NCBI)-RELATED"/>
    <property type="match status" value="1"/>
</dbReference>
<organism evidence="3 4">
    <name type="scientific">Apodemus speciosus</name>
    <name type="common">Large Japanese field mouse</name>
    <dbReference type="NCBI Taxonomy" id="105296"/>
    <lineage>
        <taxon>Eukaryota</taxon>
        <taxon>Metazoa</taxon>
        <taxon>Chordata</taxon>
        <taxon>Craniata</taxon>
        <taxon>Vertebrata</taxon>
        <taxon>Euteleostomi</taxon>
        <taxon>Mammalia</taxon>
        <taxon>Eutheria</taxon>
        <taxon>Euarchontoglires</taxon>
        <taxon>Glires</taxon>
        <taxon>Rodentia</taxon>
        <taxon>Myomorpha</taxon>
        <taxon>Muroidea</taxon>
        <taxon>Muridae</taxon>
        <taxon>Murinae</taxon>
        <taxon>Apodemus</taxon>
    </lineage>
</organism>
<keyword evidence="2" id="KW-0812">Transmembrane</keyword>
<comment type="similarity">
    <text evidence="1">Belongs to the SPATA31 family.</text>
</comment>
<evidence type="ECO:0000256" key="1">
    <source>
        <dbReference type="ARBA" id="ARBA00035009"/>
    </source>
</evidence>
<keyword evidence="4" id="KW-1185">Reference proteome</keyword>
<feature type="transmembrane region" description="Helical" evidence="2">
    <location>
        <begin position="21"/>
        <end position="45"/>
    </location>
</feature>
<comment type="caution">
    <text evidence="3">The sequence shown here is derived from an EMBL/GenBank/DDBJ whole genome shotgun (WGS) entry which is preliminary data.</text>
</comment>
<evidence type="ECO:0000313" key="4">
    <source>
        <dbReference type="Proteomes" id="UP001623349"/>
    </source>
</evidence>
<dbReference type="Proteomes" id="UP001623349">
    <property type="component" value="Unassembled WGS sequence"/>
</dbReference>
<keyword evidence="2" id="KW-0472">Membrane</keyword>
<reference evidence="3 4" key="1">
    <citation type="submission" date="2024-08" db="EMBL/GenBank/DDBJ databases">
        <title>The draft genome of Apodemus speciosus.</title>
        <authorList>
            <person name="Nabeshima K."/>
            <person name="Suzuki S."/>
            <person name="Onuma M."/>
        </authorList>
    </citation>
    <scope>NUCLEOTIDE SEQUENCE [LARGE SCALE GENOMIC DNA]</scope>
    <source>
        <strain evidence="3">IB14-021</strain>
    </source>
</reference>
<protein>
    <submittedName>
        <fullName evidence="3">Gene model 904, (NCBI)</fullName>
    </submittedName>
</protein>
<evidence type="ECO:0000313" key="3">
    <source>
        <dbReference type="EMBL" id="GAB1298171.1"/>
    </source>
</evidence>